<dbReference type="InterPro" id="IPR037171">
    <property type="entry name" value="NagB/RpiA_transferase-like"/>
</dbReference>
<feature type="region of interest" description="Disordered" evidence="7">
    <location>
        <begin position="35"/>
        <end position="55"/>
    </location>
</feature>
<dbReference type="FunFam" id="3.40.50.1360:FF:000001">
    <property type="entry name" value="Ribose-5-phosphate isomerase A"/>
    <property type="match status" value="1"/>
</dbReference>
<dbReference type="Gene3D" id="3.30.70.260">
    <property type="match status" value="1"/>
</dbReference>
<dbReference type="FunFam" id="3.30.70.260:FF:000018">
    <property type="entry name" value="Ribose-5-phosphate isomerase A"/>
    <property type="match status" value="1"/>
</dbReference>
<reference evidence="8" key="1">
    <citation type="submission" date="2018-10" db="EMBL/GenBank/DDBJ databases">
        <title>Transcriptome assembly of Aceria tosichella (Wheat curl mite) Type 2.</title>
        <authorList>
            <person name="Scully E.D."/>
            <person name="Geib S.M."/>
            <person name="Palmer N.A."/>
            <person name="Gupta A.K."/>
            <person name="Sarath G."/>
            <person name="Tatineni S."/>
        </authorList>
    </citation>
    <scope>NUCLEOTIDE SEQUENCE</scope>
    <source>
        <strain evidence="8">LincolnNE</strain>
    </source>
</reference>
<evidence type="ECO:0000256" key="3">
    <source>
        <dbReference type="ARBA" id="ARBA00008088"/>
    </source>
</evidence>
<dbReference type="SUPFAM" id="SSF100950">
    <property type="entry name" value="NagB/RpiA/CoA transferase-like"/>
    <property type="match status" value="1"/>
</dbReference>
<evidence type="ECO:0000313" key="8">
    <source>
        <dbReference type="EMBL" id="MDE48303.1"/>
    </source>
</evidence>
<dbReference type="PANTHER" id="PTHR11934">
    <property type="entry name" value="RIBOSE-5-PHOSPHATE ISOMERASE"/>
    <property type="match status" value="1"/>
</dbReference>
<accession>A0A6G1SEE2</accession>
<dbReference type="UniPathway" id="UPA00115">
    <property type="reaction ID" value="UER00412"/>
</dbReference>
<feature type="compositionally biased region" description="Low complexity" evidence="7">
    <location>
        <begin position="35"/>
        <end position="53"/>
    </location>
</feature>
<dbReference type="EMBL" id="GGYP01003532">
    <property type="protein sequence ID" value="MDE48303.1"/>
    <property type="molecule type" value="Transcribed_RNA"/>
</dbReference>
<dbReference type="GO" id="GO:0006014">
    <property type="term" value="P:D-ribose metabolic process"/>
    <property type="evidence" value="ECO:0007669"/>
    <property type="project" value="TreeGrafter"/>
</dbReference>
<dbReference type="GO" id="GO:0005737">
    <property type="term" value="C:cytoplasm"/>
    <property type="evidence" value="ECO:0007669"/>
    <property type="project" value="TreeGrafter"/>
</dbReference>
<organism evidence="8">
    <name type="scientific">Aceria tosichella</name>
    <name type="common">wheat curl mite</name>
    <dbReference type="NCBI Taxonomy" id="561515"/>
    <lineage>
        <taxon>Eukaryota</taxon>
        <taxon>Metazoa</taxon>
        <taxon>Ecdysozoa</taxon>
        <taxon>Arthropoda</taxon>
        <taxon>Chelicerata</taxon>
        <taxon>Arachnida</taxon>
        <taxon>Acari</taxon>
        <taxon>Acariformes</taxon>
        <taxon>Trombidiformes</taxon>
        <taxon>Prostigmata</taxon>
        <taxon>Eupodina</taxon>
        <taxon>Eriophyoidea</taxon>
        <taxon>Eriophyidae</taxon>
        <taxon>Eriophyinae</taxon>
        <taxon>Aceriini</taxon>
        <taxon>Aceria</taxon>
    </lineage>
</organism>
<evidence type="ECO:0000256" key="5">
    <source>
        <dbReference type="ARBA" id="ARBA00023235"/>
    </source>
</evidence>
<keyword evidence="5 8" id="KW-0413">Isomerase</keyword>
<evidence type="ECO:0000256" key="7">
    <source>
        <dbReference type="SAM" id="MobiDB-lite"/>
    </source>
</evidence>
<name>A0A6G1SEE2_9ACAR</name>
<sequence>MIPRAMPPLIQLNRSSQHNIVFIFKHLIKARSMTTETTTTTASNNGNNNSHQTNHNDDVIELCKANAARAAVDDNVNSNCIVGIGSGSTMRYVLERLKQKCLTNNLTIKCIPTSFQSKQLIYDYELPIGEIEAYPVLDLTIDGADEVDENFVAIKGGGACLAQEKVIAFAAKKFFVVADYRKNSKHLCQNWTKGIPIEVLPMACNAVRHHIAQQFNIKPADIKIRIGKEKAGPVITDNGNFVLDWKYDRTQLGDRTSSQWKSLSDQIKLIPGVVETGIFADMISAVYFGQEDGYVFKKVPPQP</sequence>
<dbReference type="Pfam" id="PF06026">
    <property type="entry name" value="Rib_5-P_isom_A"/>
    <property type="match status" value="1"/>
</dbReference>
<evidence type="ECO:0000256" key="2">
    <source>
        <dbReference type="ARBA" id="ARBA00004988"/>
    </source>
</evidence>
<comment type="catalytic activity">
    <reaction evidence="1">
        <text>aldehydo-D-ribose 5-phosphate = D-ribulose 5-phosphate</text>
        <dbReference type="Rhea" id="RHEA:14657"/>
        <dbReference type="ChEBI" id="CHEBI:58121"/>
        <dbReference type="ChEBI" id="CHEBI:58273"/>
        <dbReference type="EC" id="5.3.1.6"/>
    </reaction>
</comment>
<protein>
    <recommendedName>
        <fullName evidence="4">ribose-5-phosphate isomerase</fullName>
        <ecNumber evidence="4">5.3.1.6</ecNumber>
    </recommendedName>
    <alternativeName>
        <fullName evidence="6">Phosphoriboisomerase</fullName>
    </alternativeName>
</protein>
<dbReference type="InterPro" id="IPR004788">
    <property type="entry name" value="Ribose5P_isomerase_type_A"/>
</dbReference>
<dbReference type="AlphaFoldDB" id="A0A6G1SEE2"/>
<evidence type="ECO:0000256" key="1">
    <source>
        <dbReference type="ARBA" id="ARBA00001713"/>
    </source>
</evidence>
<evidence type="ECO:0000256" key="6">
    <source>
        <dbReference type="ARBA" id="ARBA00029734"/>
    </source>
</evidence>
<dbReference type="SUPFAM" id="SSF75445">
    <property type="entry name" value="D-ribose-5-phosphate isomerase (RpiA), lid domain"/>
    <property type="match status" value="1"/>
</dbReference>
<comment type="similarity">
    <text evidence="3">Belongs to the ribose 5-phosphate isomerase family.</text>
</comment>
<dbReference type="GO" id="GO:0004751">
    <property type="term" value="F:ribose-5-phosphate isomerase activity"/>
    <property type="evidence" value="ECO:0007669"/>
    <property type="project" value="UniProtKB-EC"/>
</dbReference>
<comment type="pathway">
    <text evidence="2">Carbohydrate degradation; pentose phosphate pathway; D-ribose 5-phosphate from D-ribulose 5-phosphate (non-oxidative stage): step 1/1.</text>
</comment>
<evidence type="ECO:0000256" key="4">
    <source>
        <dbReference type="ARBA" id="ARBA00011959"/>
    </source>
</evidence>
<dbReference type="NCBIfam" id="TIGR00021">
    <property type="entry name" value="rpiA"/>
    <property type="match status" value="1"/>
</dbReference>
<dbReference type="Gene3D" id="3.40.50.1360">
    <property type="match status" value="1"/>
</dbReference>
<dbReference type="PANTHER" id="PTHR11934:SF0">
    <property type="entry name" value="RIBOSE-5-PHOSPHATE ISOMERASE"/>
    <property type="match status" value="1"/>
</dbReference>
<gene>
    <name evidence="8" type="primary">RPIA</name>
    <name evidence="8" type="ORF">g.10046</name>
</gene>
<dbReference type="CDD" id="cd01398">
    <property type="entry name" value="RPI_A"/>
    <property type="match status" value="1"/>
</dbReference>
<dbReference type="GO" id="GO:0009052">
    <property type="term" value="P:pentose-phosphate shunt, non-oxidative branch"/>
    <property type="evidence" value="ECO:0007669"/>
    <property type="project" value="InterPro"/>
</dbReference>
<proteinExistence type="inferred from homology"/>
<dbReference type="EC" id="5.3.1.6" evidence="4"/>